<reference evidence="1" key="1">
    <citation type="journal article" date="2019" name="Sci. Rep.">
        <title>Draft genome of Tanacetum cinerariifolium, the natural source of mosquito coil.</title>
        <authorList>
            <person name="Yamashiro T."/>
            <person name="Shiraishi A."/>
            <person name="Satake H."/>
            <person name="Nakayama K."/>
        </authorList>
    </citation>
    <scope>NUCLEOTIDE SEQUENCE</scope>
</reference>
<proteinExistence type="predicted"/>
<sequence length="46" mass="5750">YLFVCLWLDMACIDWEKRECLKYWDISDYNHEDEMDFKTMDMSSET</sequence>
<dbReference type="EMBL" id="BKCJ011263429">
    <property type="protein sequence ID" value="GFD12097.1"/>
    <property type="molecule type" value="Genomic_DNA"/>
</dbReference>
<name>A0A699TPR8_TANCI</name>
<dbReference type="AlphaFoldDB" id="A0A699TPR8"/>
<organism evidence="1">
    <name type="scientific">Tanacetum cinerariifolium</name>
    <name type="common">Dalmatian daisy</name>
    <name type="synonym">Chrysanthemum cinerariifolium</name>
    <dbReference type="NCBI Taxonomy" id="118510"/>
    <lineage>
        <taxon>Eukaryota</taxon>
        <taxon>Viridiplantae</taxon>
        <taxon>Streptophyta</taxon>
        <taxon>Embryophyta</taxon>
        <taxon>Tracheophyta</taxon>
        <taxon>Spermatophyta</taxon>
        <taxon>Magnoliopsida</taxon>
        <taxon>eudicotyledons</taxon>
        <taxon>Gunneridae</taxon>
        <taxon>Pentapetalae</taxon>
        <taxon>asterids</taxon>
        <taxon>campanulids</taxon>
        <taxon>Asterales</taxon>
        <taxon>Asteraceae</taxon>
        <taxon>Asteroideae</taxon>
        <taxon>Anthemideae</taxon>
        <taxon>Anthemidinae</taxon>
        <taxon>Tanacetum</taxon>
    </lineage>
</organism>
<feature type="non-terminal residue" evidence="1">
    <location>
        <position position="1"/>
    </location>
</feature>
<evidence type="ECO:0000313" key="1">
    <source>
        <dbReference type="EMBL" id="GFD12097.1"/>
    </source>
</evidence>
<protein>
    <submittedName>
        <fullName evidence="1">Uncharacterized protein</fullName>
    </submittedName>
</protein>
<gene>
    <name evidence="1" type="ORF">Tci_884066</name>
</gene>
<accession>A0A699TPR8</accession>
<comment type="caution">
    <text evidence="1">The sequence shown here is derived from an EMBL/GenBank/DDBJ whole genome shotgun (WGS) entry which is preliminary data.</text>
</comment>